<feature type="transmembrane region" description="Helical" evidence="1">
    <location>
        <begin position="61"/>
        <end position="82"/>
    </location>
</feature>
<keyword evidence="1" id="KW-1133">Transmembrane helix</keyword>
<keyword evidence="1" id="KW-0472">Membrane</keyword>
<keyword evidence="3" id="KW-1185">Reference proteome</keyword>
<gene>
    <name evidence="2" type="ORF">ACFQ3F_15065</name>
</gene>
<dbReference type="EMBL" id="JBHTLX010000020">
    <property type="protein sequence ID" value="MFD1249116.1"/>
    <property type="molecule type" value="Genomic_DNA"/>
</dbReference>
<sequence>MRTIVHLVEDWSDGRVPEALRLPSRLGVRGRIATAAALLVALLVGVVAVVELWAGETPGRWFDVLFTVVIAGLVSAPWLGLVGSIRGAQEDRAAQARWQATRAAARPARAVVVRRHVNLSEDGTVSTVALVVSLPDGAQVEGEWRPANSRQVLLQTQVPGLGSTVRVWRAPGAAPDAEEVAVIEALDAAVVGPAPPALPQPRGTG</sequence>
<comment type="caution">
    <text evidence="2">The sequence shown here is derived from an EMBL/GenBank/DDBJ whole genome shotgun (WGS) entry which is preliminary data.</text>
</comment>
<keyword evidence="1" id="KW-0812">Transmembrane</keyword>
<organism evidence="2 3">
    <name type="scientific">Nocardioides ginsengisoli</name>
    <dbReference type="NCBI Taxonomy" id="363868"/>
    <lineage>
        <taxon>Bacteria</taxon>
        <taxon>Bacillati</taxon>
        <taxon>Actinomycetota</taxon>
        <taxon>Actinomycetes</taxon>
        <taxon>Propionibacteriales</taxon>
        <taxon>Nocardioidaceae</taxon>
        <taxon>Nocardioides</taxon>
    </lineage>
</organism>
<evidence type="ECO:0000313" key="2">
    <source>
        <dbReference type="EMBL" id="MFD1249116.1"/>
    </source>
</evidence>
<evidence type="ECO:0000313" key="3">
    <source>
        <dbReference type="Proteomes" id="UP001597229"/>
    </source>
</evidence>
<reference evidence="3" key="1">
    <citation type="journal article" date="2019" name="Int. J. Syst. Evol. Microbiol.">
        <title>The Global Catalogue of Microorganisms (GCM) 10K type strain sequencing project: providing services to taxonomists for standard genome sequencing and annotation.</title>
        <authorList>
            <consortium name="The Broad Institute Genomics Platform"/>
            <consortium name="The Broad Institute Genome Sequencing Center for Infectious Disease"/>
            <person name="Wu L."/>
            <person name="Ma J."/>
        </authorList>
    </citation>
    <scope>NUCLEOTIDE SEQUENCE [LARGE SCALE GENOMIC DNA]</scope>
    <source>
        <strain evidence="3">CCUG 52478</strain>
    </source>
</reference>
<dbReference type="RefSeq" id="WP_367921877.1">
    <property type="nucleotide sequence ID" value="NZ_BAABAC010000049.1"/>
</dbReference>
<name>A0ABW3W233_9ACTN</name>
<proteinExistence type="predicted"/>
<feature type="transmembrane region" description="Helical" evidence="1">
    <location>
        <begin position="32"/>
        <end position="55"/>
    </location>
</feature>
<protein>
    <submittedName>
        <fullName evidence="2">Uncharacterized protein</fullName>
    </submittedName>
</protein>
<dbReference type="Proteomes" id="UP001597229">
    <property type="component" value="Unassembled WGS sequence"/>
</dbReference>
<evidence type="ECO:0000256" key="1">
    <source>
        <dbReference type="SAM" id="Phobius"/>
    </source>
</evidence>
<accession>A0ABW3W233</accession>